<protein>
    <submittedName>
        <fullName evidence="10">Undecaprenyl phosphate-alpha-4-amino-4-deoxy-L-arabinose arabinosyl transferase</fullName>
        <ecNumber evidence="10">2.4.2.43</ecNumber>
    </submittedName>
</protein>
<keyword evidence="7 8" id="KW-0472">Membrane</keyword>
<feature type="domain" description="ArnT-like N-terminal" evidence="9">
    <location>
        <begin position="59"/>
        <end position="266"/>
    </location>
</feature>
<evidence type="ECO:0000256" key="2">
    <source>
        <dbReference type="ARBA" id="ARBA00022475"/>
    </source>
</evidence>
<dbReference type="InterPro" id="IPR003342">
    <property type="entry name" value="ArnT-like_N"/>
</dbReference>
<feature type="transmembrane region" description="Helical" evidence="8">
    <location>
        <begin position="145"/>
        <end position="173"/>
    </location>
</feature>
<comment type="subcellular location">
    <subcellularLocation>
        <location evidence="1">Cell membrane</location>
        <topology evidence="1">Multi-pass membrane protein</topology>
    </subcellularLocation>
</comment>
<dbReference type="GO" id="GO:0000030">
    <property type="term" value="F:mannosyltransferase activity"/>
    <property type="evidence" value="ECO:0007669"/>
    <property type="project" value="InterPro"/>
</dbReference>
<gene>
    <name evidence="10" type="primary">arnT_2</name>
    <name evidence="10" type="ORF">Poly59_47260</name>
</gene>
<evidence type="ECO:0000256" key="3">
    <source>
        <dbReference type="ARBA" id="ARBA00022676"/>
    </source>
</evidence>
<feature type="transmembrane region" description="Helical" evidence="8">
    <location>
        <begin position="113"/>
        <end position="133"/>
    </location>
</feature>
<keyword evidence="3 10" id="KW-0328">Glycosyltransferase</keyword>
<dbReference type="EC" id="2.4.2.43" evidence="10"/>
<keyword evidence="5 8" id="KW-0812">Transmembrane</keyword>
<keyword evidence="11" id="KW-1185">Reference proteome</keyword>
<evidence type="ECO:0000256" key="6">
    <source>
        <dbReference type="ARBA" id="ARBA00022989"/>
    </source>
</evidence>
<evidence type="ECO:0000256" key="1">
    <source>
        <dbReference type="ARBA" id="ARBA00004651"/>
    </source>
</evidence>
<evidence type="ECO:0000256" key="7">
    <source>
        <dbReference type="ARBA" id="ARBA00023136"/>
    </source>
</evidence>
<feature type="transmembrane region" description="Helical" evidence="8">
    <location>
        <begin position="286"/>
        <end position="313"/>
    </location>
</feature>
<proteinExistence type="predicted"/>
<evidence type="ECO:0000256" key="8">
    <source>
        <dbReference type="SAM" id="Phobius"/>
    </source>
</evidence>
<dbReference type="PANTHER" id="PTHR33908:SF3">
    <property type="entry name" value="UNDECAPRENYL PHOSPHATE-ALPHA-4-AMINO-4-DEOXY-L-ARABINOSE ARABINOSYL TRANSFERASE"/>
    <property type="match status" value="1"/>
</dbReference>
<dbReference type="Pfam" id="PF02366">
    <property type="entry name" value="PMT"/>
    <property type="match status" value="1"/>
</dbReference>
<evidence type="ECO:0000256" key="4">
    <source>
        <dbReference type="ARBA" id="ARBA00022679"/>
    </source>
</evidence>
<feature type="transmembrane region" description="Helical" evidence="8">
    <location>
        <begin position="325"/>
        <end position="344"/>
    </location>
</feature>
<dbReference type="AlphaFoldDB" id="A0A5C6EHC6"/>
<name>A0A5C6EHC6_9BACT</name>
<evidence type="ECO:0000313" key="11">
    <source>
        <dbReference type="Proteomes" id="UP000317977"/>
    </source>
</evidence>
<feature type="transmembrane region" description="Helical" evidence="8">
    <location>
        <begin position="193"/>
        <end position="215"/>
    </location>
</feature>
<feature type="transmembrane region" description="Helical" evidence="8">
    <location>
        <begin position="235"/>
        <end position="254"/>
    </location>
</feature>
<feature type="transmembrane region" description="Helical" evidence="8">
    <location>
        <begin position="390"/>
        <end position="408"/>
    </location>
</feature>
<dbReference type="InterPro" id="IPR050297">
    <property type="entry name" value="LipidA_mod_glycosyltrf_83"/>
</dbReference>
<comment type="caution">
    <text evidence="10">The sequence shown here is derived from an EMBL/GenBank/DDBJ whole genome shotgun (WGS) entry which is preliminary data.</text>
</comment>
<reference evidence="10 11" key="1">
    <citation type="submission" date="2019-02" db="EMBL/GenBank/DDBJ databases">
        <title>Deep-cultivation of Planctomycetes and their phenomic and genomic characterization uncovers novel biology.</title>
        <authorList>
            <person name="Wiegand S."/>
            <person name="Jogler M."/>
            <person name="Boedeker C."/>
            <person name="Pinto D."/>
            <person name="Vollmers J."/>
            <person name="Rivas-Marin E."/>
            <person name="Kohn T."/>
            <person name="Peeters S.H."/>
            <person name="Heuer A."/>
            <person name="Rast P."/>
            <person name="Oberbeckmann S."/>
            <person name="Bunk B."/>
            <person name="Jeske O."/>
            <person name="Meyerdierks A."/>
            <person name="Storesund J.E."/>
            <person name="Kallscheuer N."/>
            <person name="Luecker S."/>
            <person name="Lage O.M."/>
            <person name="Pohl T."/>
            <person name="Merkel B.J."/>
            <person name="Hornburger P."/>
            <person name="Mueller R.-W."/>
            <person name="Bruemmer F."/>
            <person name="Labrenz M."/>
            <person name="Spormann A.M."/>
            <person name="Op Den Camp H."/>
            <person name="Overmann J."/>
            <person name="Amann R."/>
            <person name="Jetten M.S.M."/>
            <person name="Mascher T."/>
            <person name="Medema M.H."/>
            <person name="Devos D.P."/>
            <person name="Kaster A.-K."/>
            <person name="Ovreas L."/>
            <person name="Rohde M."/>
            <person name="Galperin M.Y."/>
            <person name="Jogler C."/>
        </authorList>
    </citation>
    <scope>NUCLEOTIDE SEQUENCE [LARGE SCALE GENOMIC DNA]</scope>
    <source>
        <strain evidence="10 11">Poly59</strain>
    </source>
</reference>
<keyword evidence="4 10" id="KW-0808">Transferase</keyword>
<dbReference type="Proteomes" id="UP000317977">
    <property type="component" value="Unassembled WGS sequence"/>
</dbReference>
<dbReference type="GO" id="GO:0010041">
    <property type="term" value="P:response to iron(III) ion"/>
    <property type="evidence" value="ECO:0007669"/>
    <property type="project" value="TreeGrafter"/>
</dbReference>
<dbReference type="EMBL" id="SJPX01000005">
    <property type="protein sequence ID" value="TWU47884.1"/>
    <property type="molecule type" value="Genomic_DNA"/>
</dbReference>
<feature type="transmembrane region" description="Helical" evidence="8">
    <location>
        <begin position="414"/>
        <end position="433"/>
    </location>
</feature>
<dbReference type="GO" id="GO:0103015">
    <property type="term" value="F:4-amino-4-deoxy-L-arabinose transferase activity"/>
    <property type="evidence" value="ECO:0007669"/>
    <property type="project" value="UniProtKB-EC"/>
</dbReference>
<keyword evidence="2" id="KW-1003">Cell membrane</keyword>
<dbReference type="GO" id="GO:0005886">
    <property type="term" value="C:plasma membrane"/>
    <property type="evidence" value="ECO:0007669"/>
    <property type="project" value="UniProtKB-SubCell"/>
</dbReference>
<dbReference type="GO" id="GO:0009103">
    <property type="term" value="P:lipopolysaccharide biosynthetic process"/>
    <property type="evidence" value="ECO:0007669"/>
    <property type="project" value="UniProtKB-ARBA"/>
</dbReference>
<feature type="transmembrane region" description="Helical" evidence="8">
    <location>
        <begin position="350"/>
        <end position="370"/>
    </location>
</feature>
<feature type="transmembrane region" description="Helical" evidence="8">
    <location>
        <begin position="38"/>
        <end position="60"/>
    </location>
</feature>
<sequence>MLTPVKTKIRCWWNETLFPIAAESKIQSKPWTKRQETIAMWVLVAASAAILMPSLSYPLIEPDETRYAQIAIEMNDSQNWITPTLSGQPYLDKPPLMYWLTALSFKCFGNTEMAARLPAVLASLATILVSFLLGKRILAARPAFLGSVALLLCGGFVFAGRFLILDSLLSFFVVTTLLSAYIAVRQESHHWGWWMFAGIACALGVLTKGPVALLLCGPPVVVSAWLRQDSTRPKFLHWAAFGAPIAIVCIPWYIAVWKSNPAFGDYFFLEHNLKRFTQGSNHKEPFWFYAPSLLAAMFPTSLVLPSLGFFLVGRSDAKRGLRSKDMGFLFLAAGWILLFFSLASCKLPTYILPALPLLCLMIGGMLDQTVLRPERENGISAYLKPFPQRASLILLFTLILVMSLDVWFGGTVSAVTIAAGIGGAAVLAVVLRYWNTDKAFSASAWAFTAAFAAGVISFTTARFVPTVAAERSVLGKVAKLTADNPNALVVFFDEKSHGAKVELPIQTHVHLQTARTGGLDRTILNHQELVVVVGQADRQFARDTLSSAYKLVAASDNDEVYVARRIKPNGTAQAVVKKRELH</sequence>
<feature type="transmembrane region" description="Helical" evidence="8">
    <location>
        <begin position="445"/>
        <end position="464"/>
    </location>
</feature>
<dbReference type="OrthoDB" id="9815691at2"/>
<organism evidence="10 11">
    <name type="scientific">Rubripirellula reticaptiva</name>
    <dbReference type="NCBI Taxonomy" id="2528013"/>
    <lineage>
        <taxon>Bacteria</taxon>
        <taxon>Pseudomonadati</taxon>
        <taxon>Planctomycetota</taxon>
        <taxon>Planctomycetia</taxon>
        <taxon>Pirellulales</taxon>
        <taxon>Pirellulaceae</taxon>
        <taxon>Rubripirellula</taxon>
    </lineage>
</organism>
<dbReference type="GO" id="GO:0006493">
    <property type="term" value="P:protein O-linked glycosylation"/>
    <property type="evidence" value="ECO:0007669"/>
    <property type="project" value="InterPro"/>
</dbReference>
<accession>A0A5C6EHC6</accession>
<evidence type="ECO:0000256" key="5">
    <source>
        <dbReference type="ARBA" id="ARBA00022692"/>
    </source>
</evidence>
<dbReference type="PANTHER" id="PTHR33908">
    <property type="entry name" value="MANNOSYLTRANSFERASE YKCB-RELATED"/>
    <property type="match status" value="1"/>
</dbReference>
<evidence type="ECO:0000259" key="9">
    <source>
        <dbReference type="Pfam" id="PF02366"/>
    </source>
</evidence>
<dbReference type="RefSeq" id="WP_146536332.1">
    <property type="nucleotide sequence ID" value="NZ_SJPX01000005.1"/>
</dbReference>
<keyword evidence="6 8" id="KW-1133">Transmembrane helix</keyword>
<evidence type="ECO:0000313" key="10">
    <source>
        <dbReference type="EMBL" id="TWU47884.1"/>
    </source>
</evidence>